<dbReference type="OrthoDB" id="2692435at2759"/>
<gene>
    <name evidence="1" type="ORF">CVT24_006964</name>
</gene>
<evidence type="ECO:0000313" key="2">
    <source>
        <dbReference type="Proteomes" id="UP000284842"/>
    </source>
</evidence>
<sequence length="318" mass="35764">MIIKLEPDWSNWDIYRDVIVAYLNSKGLGVFMMKKAMQHVYKKMDPFNVEHYTEYLTKEGGATLILFESLPESIYRQLVTKNTFLEKWNELNRLYSEHSNASKVAIEAIEAQSQLESTISQPQATSLPLAGNLKPDTLRLPPPPAQYHATVTANPYGDNHTPSTDLDGKGGVPAFSEANVTDEQRPFLNRLKQIAVSDNCDILGHLTVFESLRESLAHRGAILSDLQFLEYLSDSFYAMNSPGIYSLRRLLVKSLVERMKIPNSLLSGRAEGTRGTSGTVSSVDEVLGVLAEFERQTTLKHWSYSEPPPVRTPVRRVF</sequence>
<name>A0A409YX39_9AGAR</name>
<protein>
    <submittedName>
        <fullName evidence="1">Uncharacterized protein</fullName>
    </submittedName>
</protein>
<comment type="caution">
    <text evidence="1">The sequence shown here is derived from an EMBL/GenBank/DDBJ whole genome shotgun (WGS) entry which is preliminary data.</text>
</comment>
<dbReference type="EMBL" id="NHTK01000404">
    <property type="protein sequence ID" value="PPR07594.1"/>
    <property type="molecule type" value="Genomic_DNA"/>
</dbReference>
<evidence type="ECO:0000313" key="1">
    <source>
        <dbReference type="EMBL" id="PPR07594.1"/>
    </source>
</evidence>
<accession>A0A409YX39</accession>
<dbReference type="AlphaFoldDB" id="A0A409YX39"/>
<dbReference type="InParanoid" id="A0A409YX39"/>
<dbReference type="Proteomes" id="UP000284842">
    <property type="component" value="Unassembled WGS sequence"/>
</dbReference>
<reference evidence="1 2" key="1">
    <citation type="journal article" date="2018" name="Evol. Lett.">
        <title>Horizontal gene cluster transfer increased hallucinogenic mushroom diversity.</title>
        <authorList>
            <person name="Reynolds H.T."/>
            <person name="Vijayakumar V."/>
            <person name="Gluck-Thaler E."/>
            <person name="Korotkin H.B."/>
            <person name="Matheny P.B."/>
            <person name="Slot J.C."/>
        </authorList>
    </citation>
    <scope>NUCLEOTIDE SEQUENCE [LARGE SCALE GENOMIC DNA]</scope>
    <source>
        <strain evidence="1 2">2629</strain>
    </source>
</reference>
<keyword evidence="2" id="KW-1185">Reference proteome</keyword>
<organism evidence="1 2">
    <name type="scientific">Panaeolus cyanescens</name>
    <dbReference type="NCBI Taxonomy" id="181874"/>
    <lineage>
        <taxon>Eukaryota</taxon>
        <taxon>Fungi</taxon>
        <taxon>Dikarya</taxon>
        <taxon>Basidiomycota</taxon>
        <taxon>Agaricomycotina</taxon>
        <taxon>Agaricomycetes</taxon>
        <taxon>Agaricomycetidae</taxon>
        <taxon>Agaricales</taxon>
        <taxon>Agaricineae</taxon>
        <taxon>Galeropsidaceae</taxon>
        <taxon>Panaeolus</taxon>
    </lineage>
</organism>
<proteinExistence type="predicted"/>